<evidence type="ECO:0000313" key="6">
    <source>
        <dbReference type="EMBL" id="KAF2688122.1"/>
    </source>
</evidence>
<protein>
    <recommendedName>
        <fullName evidence="5">F-box domain-containing protein</fullName>
    </recommendedName>
</protein>
<feature type="domain" description="F-box" evidence="5">
    <location>
        <begin position="76"/>
        <end position="112"/>
    </location>
</feature>
<dbReference type="EMBL" id="MU005574">
    <property type="protein sequence ID" value="KAF2688122.1"/>
    <property type="molecule type" value="Genomic_DNA"/>
</dbReference>
<feature type="compositionally biased region" description="Pro residues" evidence="4">
    <location>
        <begin position="516"/>
        <end position="526"/>
    </location>
</feature>
<organism evidence="6 7">
    <name type="scientific">Lentithecium fluviatile CBS 122367</name>
    <dbReference type="NCBI Taxonomy" id="1168545"/>
    <lineage>
        <taxon>Eukaryota</taxon>
        <taxon>Fungi</taxon>
        <taxon>Dikarya</taxon>
        <taxon>Ascomycota</taxon>
        <taxon>Pezizomycotina</taxon>
        <taxon>Dothideomycetes</taxon>
        <taxon>Pleosporomycetidae</taxon>
        <taxon>Pleosporales</taxon>
        <taxon>Massarineae</taxon>
        <taxon>Lentitheciaceae</taxon>
        <taxon>Lentithecium</taxon>
    </lineage>
</organism>
<dbReference type="InterPro" id="IPR002110">
    <property type="entry name" value="Ankyrin_rpt"/>
</dbReference>
<evidence type="ECO:0000256" key="3">
    <source>
        <dbReference type="PROSITE-ProRule" id="PRU00023"/>
    </source>
</evidence>
<feature type="region of interest" description="Disordered" evidence="4">
    <location>
        <begin position="511"/>
        <end position="537"/>
    </location>
</feature>
<keyword evidence="2 3" id="KW-0040">ANK repeat</keyword>
<feature type="compositionally biased region" description="Polar residues" evidence="4">
    <location>
        <begin position="413"/>
        <end position="427"/>
    </location>
</feature>
<feature type="compositionally biased region" description="Basic and acidic residues" evidence="4">
    <location>
        <begin position="428"/>
        <end position="443"/>
    </location>
</feature>
<proteinExistence type="predicted"/>
<dbReference type="Gene3D" id="1.25.40.20">
    <property type="entry name" value="Ankyrin repeat-containing domain"/>
    <property type="match status" value="1"/>
</dbReference>
<dbReference type="InterPro" id="IPR036770">
    <property type="entry name" value="Ankyrin_rpt-contain_sf"/>
</dbReference>
<feature type="region of interest" description="Disordered" evidence="4">
    <location>
        <begin position="565"/>
        <end position="587"/>
    </location>
</feature>
<dbReference type="PANTHER" id="PTHR24198">
    <property type="entry name" value="ANKYRIN REPEAT AND PROTEIN KINASE DOMAIN-CONTAINING PROTEIN"/>
    <property type="match status" value="1"/>
</dbReference>
<dbReference type="SUPFAM" id="SSF81383">
    <property type="entry name" value="F-box domain"/>
    <property type="match status" value="1"/>
</dbReference>
<dbReference type="OrthoDB" id="366390at2759"/>
<evidence type="ECO:0000313" key="7">
    <source>
        <dbReference type="Proteomes" id="UP000799291"/>
    </source>
</evidence>
<name>A0A6G1JC66_9PLEO</name>
<feature type="repeat" description="ANK" evidence="3">
    <location>
        <begin position="225"/>
        <end position="257"/>
    </location>
</feature>
<dbReference type="InterPro" id="IPR036047">
    <property type="entry name" value="F-box-like_dom_sf"/>
</dbReference>
<dbReference type="PROSITE" id="PS50297">
    <property type="entry name" value="ANK_REP_REGION"/>
    <property type="match status" value="1"/>
</dbReference>
<reference evidence="6" key="1">
    <citation type="journal article" date="2020" name="Stud. Mycol.">
        <title>101 Dothideomycetes genomes: a test case for predicting lifestyles and emergence of pathogens.</title>
        <authorList>
            <person name="Haridas S."/>
            <person name="Albert R."/>
            <person name="Binder M."/>
            <person name="Bloem J."/>
            <person name="Labutti K."/>
            <person name="Salamov A."/>
            <person name="Andreopoulos B."/>
            <person name="Baker S."/>
            <person name="Barry K."/>
            <person name="Bills G."/>
            <person name="Bluhm B."/>
            <person name="Cannon C."/>
            <person name="Castanera R."/>
            <person name="Culley D."/>
            <person name="Daum C."/>
            <person name="Ezra D."/>
            <person name="Gonzalez J."/>
            <person name="Henrissat B."/>
            <person name="Kuo A."/>
            <person name="Liang C."/>
            <person name="Lipzen A."/>
            <person name="Lutzoni F."/>
            <person name="Magnuson J."/>
            <person name="Mondo S."/>
            <person name="Nolan M."/>
            <person name="Ohm R."/>
            <person name="Pangilinan J."/>
            <person name="Park H.-J."/>
            <person name="Ramirez L."/>
            <person name="Alfaro M."/>
            <person name="Sun H."/>
            <person name="Tritt A."/>
            <person name="Yoshinaga Y."/>
            <person name="Zwiers L.-H."/>
            <person name="Turgeon B."/>
            <person name="Goodwin S."/>
            <person name="Spatafora J."/>
            <person name="Crous P."/>
            <person name="Grigoriev I."/>
        </authorList>
    </citation>
    <scope>NUCLEOTIDE SEQUENCE</scope>
    <source>
        <strain evidence="6">CBS 122367</strain>
    </source>
</reference>
<sequence>MQHESLQPNLKLMEFFSRLEKGTTDGEKAGTRKSLDKITHIHPISSVSFQSLPLPLGTRPVKPSEETRRTTSSGLLRLPQELLLDIAELLTHPRDVCNLMRVNRQLHLRLRDVPLRKNIKDDDSSLLTWAVGRNRVELVLRLIRLKANPNTTRQWRACWDNKTPLHRAVEEENLRLVKILTKERVGWRVTVHSGTLALALERRNEWIARVLLGCVRELNIVVTTNGKTLLYMACEKKLLKIAKYLLEHGADPNWNGRSGYVRDLLLIKDPLERRVGPDTLEILRMLFLHQLEVDEDLQKIGDEHPDARVRYLFGLKTSHSIRDTADKLEDGTLLEEIKLRKIDLQSYALFPPLEKVHLSTGSRDANGTGAWTAEYTRNLKSSLSLSQKEESRVGESSPTDDIATDLEPFPELSNRQVKQNSHAQQRWSDFHKMKQPRHQDVKASKSSRVTASESSMDTPTVDADPFPPLITKAAGLNVQGQQRWTHIHSVSQGTRNSAKISRPKALETAPLKRLPPKPAGFPPLSSPPTHAKNASSDVYRDFRRRDAVPAYNGSQAAIPVIAPSAPGTVKAQSERRRGKSQWNKLDL</sequence>
<gene>
    <name evidence="6" type="ORF">K458DRAFT_415184</name>
</gene>
<evidence type="ECO:0000256" key="2">
    <source>
        <dbReference type="ARBA" id="ARBA00023043"/>
    </source>
</evidence>
<dbReference type="PROSITE" id="PS50088">
    <property type="entry name" value="ANK_REPEAT"/>
    <property type="match status" value="1"/>
</dbReference>
<dbReference type="Pfam" id="PF00023">
    <property type="entry name" value="Ank"/>
    <property type="match status" value="1"/>
</dbReference>
<dbReference type="Proteomes" id="UP000799291">
    <property type="component" value="Unassembled WGS sequence"/>
</dbReference>
<keyword evidence="7" id="KW-1185">Reference proteome</keyword>
<feature type="compositionally biased region" description="Polar residues" evidence="4">
    <location>
        <begin position="444"/>
        <end position="458"/>
    </location>
</feature>
<dbReference type="AlphaFoldDB" id="A0A6G1JC66"/>
<dbReference type="SUPFAM" id="SSF48403">
    <property type="entry name" value="Ankyrin repeat"/>
    <property type="match status" value="1"/>
</dbReference>
<evidence type="ECO:0000256" key="4">
    <source>
        <dbReference type="SAM" id="MobiDB-lite"/>
    </source>
</evidence>
<feature type="region of interest" description="Disordered" evidence="4">
    <location>
        <begin position="382"/>
        <end position="466"/>
    </location>
</feature>
<evidence type="ECO:0000256" key="1">
    <source>
        <dbReference type="ARBA" id="ARBA00022737"/>
    </source>
</evidence>
<dbReference type="PANTHER" id="PTHR24198:SF165">
    <property type="entry name" value="ANKYRIN REPEAT-CONTAINING PROTEIN-RELATED"/>
    <property type="match status" value="1"/>
</dbReference>
<dbReference type="SMART" id="SM00248">
    <property type="entry name" value="ANK"/>
    <property type="match status" value="3"/>
</dbReference>
<keyword evidence="1" id="KW-0677">Repeat</keyword>
<dbReference type="Pfam" id="PF12937">
    <property type="entry name" value="F-box-like"/>
    <property type="match status" value="1"/>
</dbReference>
<dbReference type="InterPro" id="IPR001810">
    <property type="entry name" value="F-box_dom"/>
</dbReference>
<evidence type="ECO:0000259" key="5">
    <source>
        <dbReference type="Pfam" id="PF12937"/>
    </source>
</evidence>
<accession>A0A6G1JC66</accession>